<dbReference type="InterPro" id="IPR001991">
    <property type="entry name" value="Na-dicarboxylate_symporter"/>
</dbReference>
<evidence type="ECO:0000256" key="4">
    <source>
        <dbReference type="ARBA" id="ARBA00022989"/>
    </source>
</evidence>
<evidence type="ECO:0000313" key="8">
    <source>
        <dbReference type="Proteomes" id="UP001439008"/>
    </source>
</evidence>
<dbReference type="Proteomes" id="UP001439008">
    <property type="component" value="Unassembled WGS sequence"/>
</dbReference>
<evidence type="ECO:0000256" key="6">
    <source>
        <dbReference type="RuleBase" id="RU361216"/>
    </source>
</evidence>
<dbReference type="Gene3D" id="1.10.3860.10">
    <property type="entry name" value="Sodium:dicarboxylate symporter"/>
    <property type="match status" value="1"/>
</dbReference>
<evidence type="ECO:0000256" key="1">
    <source>
        <dbReference type="ARBA" id="ARBA00004141"/>
    </source>
</evidence>
<dbReference type="InterPro" id="IPR036458">
    <property type="entry name" value="Na:dicarbo_symporter_sf"/>
</dbReference>
<gene>
    <name evidence="7" type="ORF">MHBO_003238</name>
</gene>
<comment type="subcellular location">
    <subcellularLocation>
        <location evidence="1 6">Membrane</location>
        <topology evidence="1 6">Multi-pass membrane protein</topology>
    </subcellularLocation>
</comment>
<keyword evidence="6" id="KW-0769">Symport</keyword>
<keyword evidence="4 6" id="KW-1133">Transmembrane helix</keyword>
<feature type="transmembrane region" description="Helical" evidence="6">
    <location>
        <begin position="87"/>
        <end position="113"/>
    </location>
</feature>
<proteinExistence type="inferred from homology"/>
<evidence type="ECO:0000256" key="5">
    <source>
        <dbReference type="ARBA" id="ARBA00023136"/>
    </source>
</evidence>
<dbReference type="Pfam" id="PF00375">
    <property type="entry name" value="SDF"/>
    <property type="match status" value="1"/>
</dbReference>
<evidence type="ECO:0000313" key="7">
    <source>
        <dbReference type="EMBL" id="MES1921708.1"/>
    </source>
</evidence>
<comment type="caution">
    <text evidence="6">Lacks conserved residue(s) required for the propagation of feature annotation.</text>
</comment>
<evidence type="ECO:0000256" key="2">
    <source>
        <dbReference type="ARBA" id="ARBA00022448"/>
    </source>
</evidence>
<comment type="caution">
    <text evidence="7">The sequence shown here is derived from an EMBL/GenBank/DDBJ whole genome shotgun (WGS) entry which is preliminary data.</text>
</comment>
<keyword evidence="2 6" id="KW-0813">Transport</keyword>
<dbReference type="SUPFAM" id="SSF118215">
    <property type="entry name" value="Proton glutamate symport protein"/>
    <property type="match status" value="1"/>
</dbReference>
<sequence>MGVSDTLSNALVPLAFMLQINGTTAYNVMVISFTAHIYKQRFPVSSKILLVLVSTFFSVTTPPIPAGSVLNLPFYGKMVGIDVPAEIISLMMMTDFFFDRLSTVFQIFILRYLTCFRTQ</sequence>
<organism evidence="7 8">
    <name type="scientific">Bonamia ostreae</name>
    <dbReference type="NCBI Taxonomy" id="126728"/>
    <lineage>
        <taxon>Eukaryota</taxon>
        <taxon>Sar</taxon>
        <taxon>Rhizaria</taxon>
        <taxon>Endomyxa</taxon>
        <taxon>Ascetosporea</taxon>
        <taxon>Haplosporida</taxon>
        <taxon>Bonamia</taxon>
    </lineage>
</organism>
<feature type="transmembrane region" description="Helical" evidence="6">
    <location>
        <begin position="48"/>
        <end position="67"/>
    </location>
</feature>
<keyword evidence="5 6" id="KW-0472">Membrane</keyword>
<accession>A0ABV2APW5</accession>
<name>A0ABV2APW5_9EUKA</name>
<comment type="similarity">
    <text evidence="6">Belongs to the dicarboxylate/amino acid:cation symporter (DAACS) (TC 2.A.23) family.</text>
</comment>
<evidence type="ECO:0000256" key="3">
    <source>
        <dbReference type="ARBA" id="ARBA00022692"/>
    </source>
</evidence>
<keyword evidence="8" id="KW-1185">Reference proteome</keyword>
<feature type="transmembrane region" description="Helical" evidence="6">
    <location>
        <begin position="12"/>
        <end position="36"/>
    </location>
</feature>
<dbReference type="EMBL" id="JBDODL010001658">
    <property type="protein sequence ID" value="MES1921708.1"/>
    <property type="molecule type" value="Genomic_DNA"/>
</dbReference>
<keyword evidence="3 6" id="KW-0812">Transmembrane</keyword>
<reference evidence="7 8" key="1">
    <citation type="journal article" date="2024" name="BMC Biol.">
        <title>Comparative genomics of Ascetosporea gives new insight into the evolutionary basis for animal parasitism in Rhizaria.</title>
        <authorList>
            <person name="Hiltunen Thoren M."/>
            <person name="Onut-Brannstrom I."/>
            <person name="Alfjorden A."/>
            <person name="Peckova H."/>
            <person name="Swords F."/>
            <person name="Hooper C."/>
            <person name="Holzer A.S."/>
            <person name="Bass D."/>
            <person name="Burki F."/>
        </authorList>
    </citation>
    <scope>NUCLEOTIDE SEQUENCE [LARGE SCALE GENOMIC DNA]</scope>
    <source>
        <strain evidence="7">20-A016</strain>
    </source>
</reference>
<protein>
    <recommendedName>
        <fullName evidence="6">Amino acid transporter</fullName>
    </recommendedName>
</protein>